<dbReference type="PROSITE" id="PS00683">
    <property type="entry name" value="RHODANESE_2"/>
    <property type="match status" value="1"/>
</dbReference>
<evidence type="ECO:0000259" key="3">
    <source>
        <dbReference type="PROSITE" id="PS50206"/>
    </source>
</evidence>
<evidence type="ECO:0000256" key="1">
    <source>
        <dbReference type="ARBA" id="ARBA00022679"/>
    </source>
</evidence>
<dbReference type="InterPro" id="IPR001763">
    <property type="entry name" value="Rhodanese-like_dom"/>
</dbReference>
<proteinExistence type="predicted"/>
<dbReference type="InterPro" id="IPR001307">
    <property type="entry name" value="Thiosulphate_STrfase_CS"/>
</dbReference>
<keyword evidence="1" id="KW-0808">Transferase</keyword>
<accession>A0A445CH70</accession>
<feature type="domain" description="Rhodanese" evidence="3">
    <location>
        <begin position="3"/>
        <end position="77"/>
    </location>
</feature>
<organism evidence="4 5">
    <name type="scientific">Arachis hypogaea</name>
    <name type="common">Peanut</name>
    <dbReference type="NCBI Taxonomy" id="3818"/>
    <lineage>
        <taxon>Eukaryota</taxon>
        <taxon>Viridiplantae</taxon>
        <taxon>Streptophyta</taxon>
        <taxon>Embryophyta</taxon>
        <taxon>Tracheophyta</taxon>
        <taxon>Spermatophyta</taxon>
        <taxon>Magnoliopsida</taxon>
        <taxon>eudicotyledons</taxon>
        <taxon>Gunneridae</taxon>
        <taxon>Pentapetalae</taxon>
        <taxon>rosids</taxon>
        <taxon>fabids</taxon>
        <taxon>Fabales</taxon>
        <taxon>Fabaceae</taxon>
        <taxon>Papilionoideae</taxon>
        <taxon>50 kb inversion clade</taxon>
        <taxon>dalbergioids sensu lato</taxon>
        <taxon>Dalbergieae</taxon>
        <taxon>Pterocarpus clade</taxon>
        <taxon>Arachis</taxon>
    </lineage>
</organism>
<gene>
    <name evidence="4" type="ORF">Ahy_A07g036852</name>
</gene>
<dbReference type="AlphaFoldDB" id="A0A445CH70"/>
<protein>
    <recommendedName>
        <fullName evidence="3">Rhodanese domain-containing protein</fullName>
    </recommendedName>
</protein>
<dbReference type="CDD" id="cd01449">
    <property type="entry name" value="TST_Repeat_2"/>
    <property type="match status" value="1"/>
</dbReference>
<dbReference type="InterPro" id="IPR036873">
    <property type="entry name" value="Rhodanese-like_dom_sf"/>
</dbReference>
<dbReference type="Pfam" id="PF00581">
    <property type="entry name" value="Rhodanese"/>
    <property type="match status" value="1"/>
</dbReference>
<keyword evidence="2" id="KW-0677">Repeat</keyword>
<dbReference type="GO" id="GO:0005739">
    <property type="term" value="C:mitochondrion"/>
    <property type="evidence" value="ECO:0007669"/>
    <property type="project" value="TreeGrafter"/>
</dbReference>
<keyword evidence="5" id="KW-1185">Reference proteome</keyword>
<evidence type="ECO:0000256" key="2">
    <source>
        <dbReference type="ARBA" id="ARBA00022737"/>
    </source>
</evidence>
<evidence type="ECO:0000313" key="4">
    <source>
        <dbReference type="EMBL" id="RYR50247.1"/>
    </source>
</evidence>
<evidence type="ECO:0000313" key="5">
    <source>
        <dbReference type="Proteomes" id="UP000289738"/>
    </source>
</evidence>
<dbReference type="SUPFAM" id="SSF52821">
    <property type="entry name" value="Rhodanese/Cell cycle control phosphatase"/>
    <property type="match status" value="1"/>
</dbReference>
<dbReference type="EMBL" id="SDMP01000007">
    <property type="protein sequence ID" value="RYR50247.1"/>
    <property type="molecule type" value="Genomic_DNA"/>
</dbReference>
<dbReference type="PROSITE" id="PS50206">
    <property type="entry name" value="RHODANESE_3"/>
    <property type="match status" value="1"/>
</dbReference>
<dbReference type="PANTHER" id="PTHR11364">
    <property type="entry name" value="THIOSULFATE SULFERTANSFERASE"/>
    <property type="match status" value="1"/>
</dbReference>
<dbReference type="Proteomes" id="UP000289738">
    <property type="component" value="Chromosome A07"/>
</dbReference>
<dbReference type="InterPro" id="IPR045078">
    <property type="entry name" value="TST/MPST-like"/>
</dbReference>
<dbReference type="Gene3D" id="3.40.250.10">
    <property type="entry name" value="Rhodanese-like domain"/>
    <property type="match status" value="1"/>
</dbReference>
<reference evidence="4 5" key="1">
    <citation type="submission" date="2019-01" db="EMBL/GenBank/DDBJ databases">
        <title>Sequencing of cultivated peanut Arachis hypogaea provides insights into genome evolution and oil improvement.</title>
        <authorList>
            <person name="Chen X."/>
        </authorList>
    </citation>
    <scope>NUCLEOTIDE SEQUENCE [LARGE SCALE GENOMIC DNA]</scope>
    <source>
        <strain evidence="5">cv. Fuhuasheng</strain>
        <tissue evidence="4">Leaves</tissue>
    </source>
</reference>
<name>A0A445CH70_ARAHY</name>
<dbReference type="GO" id="GO:0004792">
    <property type="term" value="F:thiosulfate-cyanide sulfurtransferase activity"/>
    <property type="evidence" value="ECO:0007669"/>
    <property type="project" value="InterPro"/>
</dbReference>
<sequence>MGKKLLDGSQALLPADELKKRFEQAGISLESPIITSCGTGVTACILALGLHRLGKIDVPVYDGSWTEWGANPDTPVETSS</sequence>
<dbReference type="PANTHER" id="PTHR11364:SF27">
    <property type="entry name" value="SULFURTRANSFERASE"/>
    <property type="match status" value="1"/>
</dbReference>
<comment type="caution">
    <text evidence="4">The sequence shown here is derived from an EMBL/GenBank/DDBJ whole genome shotgun (WGS) entry which is preliminary data.</text>
</comment>